<dbReference type="InterPro" id="IPR053164">
    <property type="entry name" value="IS1016-like_transposase"/>
</dbReference>
<gene>
    <name evidence="1" type="ORF">OCBIM_22031495mg</name>
</gene>
<dbReference type="PANTHER" id="PTHR47163">
    <property type="entry name" value="DDE_TNP_IS1595 DOMAIN-CONTAINING PROTEIN"/>
    <property type="match status" value="1"/>
</dbReference>
<dbReference type="OrthoDB" id="10062329at2759"/>
<sequence length="285" mass="33214">MCVNLYRLSHKLYDENSSITYCQELEFLAKQMRCPSCKTILSKVYKVKRAGRLHSESRFQCNKKRCKKSAKNQIPLRKGTWFGHSNLSLQNSMILVYCFIHKLPFKEKVHETSISSAESDSDKENVLVTSTETVADYLSYCREIRQWSVETKQHADQPTGGPGLTVAIDESKFGKTKYRRGRFVEGQCVWRQMLTTIISDCWKTYNSFEAFGFQHHTVNHKYNSVDPLTGARTNAIESLWWQIKRQMRRTRNMQTSPTICVNMCGGMLTRERICSKHSYRMLKDD</sequence>
<name>A0A0L8GM65_OCTBM</name>
<dbReference type="AlphaFoldDB" id="A0A0L8GM65"/>
<proteinExistence type="predicted"/>
<dbReference type="EMBL" id="KQ421261">
    <property type="protein sequence ID" value="KOF77949.1"/>
    <property type="molecule type" value="Genomic_DNA"/>
</dbReference>
<evidence type="ECO:0000313" key="1">
    <source>
        <dbReference type="EMBL" id="KOF77949.1"/>
    </source>
</evidence>
<dbReference type="PANTHER" id="PTHR47163:SF2">
    <property type="entry name" value="SI:DKEY-17M8.2"/>
    <property type="match status" value="1"/>
</dbReference>
<dbReference type="STRING" id="37653.A0A0L8GM65"/>
<evidence type="ECO:0008006" key="2">
    <source>
        <dbReference type="Google" id="ProtNLM"/>
    </source>
</evidence>
<accession>A0A0L8GM65</accession>
<protein>
    <recommendedName>
        <fullName evidence="2">ISXO2-like transposase domain-containing protein</fullName>
    </recommendedName>
</protein>
<reference evidence="1" key="1">
    <citation type="submission" date="2015-07" db="EMBL/GenBank/DDBJ databases">
        <title>MeaNS - Measles Nucleotide Surveillance Program.</title>
        <authorList>
            <person name="Tran T."/>
            <person name="Druce J."/>
        </authorList>
    </citation>
    <scope>NUCLEOTIDE SEQUENCE</scope>
    <source>
        <strain evidence="1">UCB-OBI-ISO-001</strain>
        <tissue evidence="1">Gonad</tissue>
    </source>
</reference>
<organism evidence="1">
    <name type="scientific">Octopus bimaculoides</name>
    <name type="common">California two-spotted octopus</name>
    <dbReference type="NCBI Taxonomy" id="37653"/>
    <lineage>
        <taxon>Eukaryota</taxon>
        <taxon>Metazoa</taxon>
        <taxon>Spiralia</taxon>
        <taxon>Lophotrochozoa</taxon>
        <taxon>Mollusca</taxon>
        <taxon>Cephalopoda</taxon>
        <taxon>Coleoidea</taxon>
        <taxon>Octopodiformes</taxon>
        <taxon>Octopoda</taxon>
        <taxon>Incirrata</taxon>
        <taxon>Octopodidae</taxon>
        <taxon>Octopus</taxon>
    </lineage>
</organism>